<keyword evidence="3" id="KW-0378">Hydrolase</keyword>
<evidence type="ECO:0000313" key="8">
    <source>
        <dbReference type="EMBL" id="ACY12788.1"/>
    </source>
</evidence>
<dbReference type="EMBL" id="CP001804">
    <property type="protein sequence ID" value="ACY12788.1"/>
    <property type="molecule type" value="Genomic_DNA"/>
</dbReference>
<proteinExistence type="inferred from homology"/>
<keyword evidence="5" id="KW-0482">Metalloprotease</keyword>
<dbReference type="InterPro" id="IPR020891">
    <property type="entry name" value="UPF0758_CS"/>
</dbReference>
<evidence type="ECO:0000256" key="1">
    <source>
        <dbReference type="ARBA" id="ARBA00022670"/>
    </source>
</evidence>
<organism evidence="8 9">
    <name type="scientific">Haliangium ochraceum (strain DSM 14365 / JCM 11303 / SMP-2)</name>
    <dbReference type="NCBI Taxonomy" id="502025"/>
    <lineage>
        <taxon>Bacteria</taxon>
        <taxon>Pseudomonadati</taxon>
        <taxon>Myxococcota</taxon>
        <taxon>Polyangia</taxon>
        <taxon>Haliangiales</taxon>
        <taxon>Kofleriaceae</taxon>
        <taxon>Haliangium</taxon>
    </lineage>
</organism>
<comment type="similarity">
    <text evidence="6">Belongs to the UPF0758 family.</text>
</comment>
<evidence type="ECO:0000259" key="7">
    <source>
        <dbReference type="PROSITE" id="PS50249"/>
    </source>
</evidence>
<evidence type="ECO:0000256" key="6">
    <source>
        <dbReference type="RuleBase" id="RU003797"/>
    </source>
</evidence>
<dbReference type="HOGENOM" id="CLU_073529_0_2_7"/>
<dbReference type="InterPro" id="IPR046778">
    <property type="entry name" value="UPF0758_N"/>
</dbReference>
<dbReference type="eggNOG" id="COG2003">
    <property type="taxonomic scope" value="Bacteria"/>
</dbReference>
<evidence type="ECO:0000256" key="4">
    <source>
        <dbReference type="ARBA" id="ARBA00022833"/>
    </source>
</evidence>
<dbReference type="PROSITE" id="PS50249">
    <property type="entry name" value="MPN"/>
    <property type="match status" value="1"/>
</dbReference>
<dbReference type="Pfam" id="PF20582">
    <property type="entry name" value="UPF0758_N"/>
    <property type="match status" value="1"/>
</dbReference>
<dbReference type="InterPro" id="IPR037518">
    <property type="entry name" value="MPN"/>
</dbReference>
<dbReference type="NCBIfam" id="NF000642">
    <property type="entry name" value="PRK00024.1"/>
    <property type="match status" value="1"/>
</dbReference>
<dbReference type="Pfam" id="PF04002">
    <property type="entry name" value="RadC"/>
    <property type="match status" value="1"/>
</dbReference>
<keyword evidence="4" id="KW-0862">Zinc</keyword>
<feature type="domain" description="MPN" evidence="7">
    <location>
        <begin position="103"/>
        <end position="225"/>
    </location>
</feature>
<dbReference type="PANTHER" id="PTHR30471:SF3">
    <property type="entry name" value="UPF0758 PROTEIN YEES-RELATED"/>
    <property type="match status" value="1"/>
</dbReference>
<dbReference type="SUPFAM" id="SSF47781">
    <property type="entry name" value="RuvA domain 2-like"/>
    <property type="match status" value="1"/>
</dbReference>
<evidence type="ECO:0000256" key="3">
    <source>
        <dbReference type="ARBA" id="ARBA00022801"/>
    </source>
</evidence>
<dbReference type="SUPFAM" id="SSF102712">
    <property type="entry name" value="JAB1/MPN domain"/>
    <property type="match status" value="1"/>
</dbReference>
<protein>
    <submittedName>
        <fullName evidence="8">DNA repair protein RadC</fullName>
    </submittedName>
</protein>
<dbReference type="PROSITE" id="PS01302">
    <property type="entry name" value="UPF0758"/>
    <property type="match status" value="1"/>
</dbReference>
<dbReference type="GO" id="GO:0006508">
    <property type="term" value="P:proteolysis"/>
    <property type="evidence" value="ECO:0007669"/>
    <property type="project" value="UniProtKB-KW"/>
</dbReference>
<keyword evidence="1" id="KW-0645">Protease</keyword>
<dbReference type="InterPro" id="IPR025657">
    <property type="entry name" value="RadC_JAB"/>
</dbReference>
<dbReference type="RefSeq" id="WP_012825415.1">
    <property type="nucleotide sequence ID" value="NC_013440.1"/>
</dbReference>
<dbReference type="AlphaFoldDB" id="D0LGP2"/>
<dbReference type="STRING" id="502025.Hoch_0147"/>
<dbReference type="CDD" id="cd08071">
    <property type="entry name" value="MPN_DUF2466"/>
    <property type="match status" value="1"/>
</dbReference>
<name>D0LGP2_HALO1</name>
<dbReference type="PANTHER" id="PTHR30471">
    <property type="entry name" value="DNA REPAIR PROTEIN RADC"/>
    <property type="match status" value="1"/>
</dbReference>
<dbReference type="GO" id="GO:0046872">
    <property type="term" value="F:metal ion binding"/>
    <property type="evidence" value="ECO:0007669"/>
    <property type="project" value="UniProtKB-KW"/>
</dbReference>
<dbReference type="Gene3D" id="3.40.140.10">
    <property type="entry name" value="Cytidine Deaminase, domain 2"/>
    <property type="match status" value="1"/>
</dbReference>
<keyword evidence="9" id="KW-1185">Reference proteome</keyword>
<evidence type="ECO:0000313" key="9">
    <source>
        <dbReference type="Proteomes" id="UP000001880"/>
    </source>
</evidence>
<sequence>MALLNLYDIADLPRERFLAYGGERVSNAELLALILGTGTRGRNVLELAEHLLHALGGLPQLARAAPSELLEVPGIGAARASRVAATFHLGRRALEASAAAPVVVRNPRDLYERLRLRLRGLSQEVFLVIALDPRNVIIEEIEVARGCLTGVDVHPREVFRPLIRRGAAAAVVAHNHPSGDPAPSAEDIALTRRLCEAGDLLGIPLLDHLVLGACNCASVFELLGMR</sequence>
<reference evidence="8 9" key="1">
    <citation type="journal article" date="2010" name="Stand. Genomic Sci.">
        <title>Complete genome sequence of Haliangium ochraceum type strain (SMP-2).</title>
        <authorList>
            <consortium name="US DOE Joint Genome Institute (JGI-PGF)"/>
            <person name="Ivanova N."/>
            <person name="Daum C."/>
            <person name="Lang E."/>
            <person name="Abt B."/>
            <person name="Kopitz M."/>
            <person name="Saunders E."/>
            <person name="Lapidus A."/>
            <person name="Lucas S."/>
            <person name="Glavina Del Rio T."/>
            <person name="Nolan M."/>
            <person name="Tice H."/>
            <person name="Copeland A."/>
            <person name="Cheng J.F."/>
            <person name="Chen F."/>
            <person name="Bruce D."/>
            <person name="Goodwin L."/>
            <person name="Pitluck S."/>
            <person name="Mavromatis K."/>
            <person name="Pati A."/>
            <person name="Mikhailova N."/>
            <person name="Chen A."/>
            <person name="Palaniappan K."/>
            <person name="Land M."/>
            <person name="Hauser L."/>
            <person name="Chang Y.J."/>
            <person name="Jeffries C.D."/>
            <person name="Detter J.C."/>
            <person name="Brettin T."/>
            <person name="Rohde M."/>
            <person name="Goker M."/>
            <person name="Bristow J."/>
            <person name="Markowitz V."/>
            <person name="Eisen J.A."/>
            <person name="Hugenholtz P."/>
            <person name="Kyrpides N.C."/>
            <person name="Klenk H.P."/>
        </authorList>
    </citation>
    <scope>NUCLEOTIDE SEQUENCE [LARGE SCALE GENOMIC DNA]</scope>
    <source>
        <strain evidence="9">DSM 14365 / CIP 107738 / JCM 11303 / AJ 13395 / SMP-2</strain>
    </source>
</reference>
<dbReference type="GO" id="GO:0008237">
    <property type="term" value="F:metallopeptidase activity"/>
    <property type="evidence" value="ECO:0007669"/>
    <property type="project" value="UniProtKB-KW"/>
</dbReference>
<keyword evidence="2" id="KW-0479">Metal-binding</keyword>
<gene>
    <name evidence="8" type="ordered locus">Hoch_0147</name>
</gene>
<dbReference type="InterPro" id="IPR010994">
    <property type="entry name" value="RuvA_2-like"/>
</dbReference>
<evidence type="ECO:0000256" key="5">
    <source>
        <dbReference type="ARBA" id="ARBA00023049"/>
    </source>
</evidence>
<dbReference type="InterPro" id="IPR001405">
    <property type="entry name" value="UPF0758"/>
</dbReference>
<evidence type="ECO:0000256" key="2">
    <source>
        <dbReference type="ARBA" id="ARBA00022723"/>
    </source>
</evidence>
<dbReference type="Proteomes" id="UP000001880">
    <property type="component" value="Chromosome"/>
</dbReference>
<dbReference type="NCBIfam" id="TIGR00608">
    <property type="entry name" value="radc"/>
    <property type="match status" value="1"/>
</dbReference>
<accession>D0LGP2</accession>
<dbReference type="KEGG" id="hoh:Hoch_0147"/>
<dbReference type="Gene3D" id="1.10.150.20">
    <property type="entry name" value="5' to 3' exonuclease, C-terminal subdomain"/>
    <property type="match status" value="1"/>
</dbReference>